<keyword evidence="7" id="KW-1185">Reference proteome</keyword>
<dbReference type="SMART" id="SM00563">
    <property type="entry name" value="PlsC"/>
    <property type="match status" value="1"/>
</dbReference>
<comment type="caution">
    <text evidence="6">The sequence shown here is derived from an EMBL/GenBank/DDBJ whole genome shotgun (WGS) entry which is preliminary data.</text>
</comment>
<protein>
    <submittedName>
        <fullName evidence="6">1-acyl-sn-glycerol-3-phosphate acyltransferase</fullName>
    </submittedName>
</protein>
<dbReference type="SUPFAM" id="SSF69593">
    <property type="entry name" value="Glycerol-3-phosphate (1)-acyltransferase"/>
    <property type="match status" value="1"/>
</dbReference>
<keyword evidence="3 6" id="KW-0012">Acyltransferase</keyword>
<proteinExistence type="predicted"/>
<gene>
    <name evidence="6" type="ORF">CLV44_10132</name>
</gene>
<dbReference type="Pfam" id="PF01553">
    <property type="entry name" value="Acyltransferase"/>
    <property type="match status" value="1"/>
</dbReference>
<keyword evidence="4" id="KW-0472">Membrane</keyword>
<evidence type="ECO:0000256" key="3">
    <source>
        <dbReference type="ARBA" id="ARBA00023315"/>
    </source>
</evidence>
<dbReference type="RefSeq" id="WP_245912544.1">
    <property type="nucleotide sequence ID" value="NZ_PYGI01000001.1"/>
</dbReference>
<dbReference type="Proteomes" id="UP000242133">
    <property type="component" value="Unassembled WGS sequence"/>
</dbReference>
<evidence type="ECO:0000256" key="2">
    <source>
        <dbReference type="ARBA" id="ARBA00022679"/>
    </source>
</evidence>
<name>A0A2P8F4J8_9GAMM</name>
<dbReference type="PANTHER" id="PTHR10434">
    <property type="entry name" value="1-ACYL-SN-GLYCEROL-3-PHOSPHATE ACYLTRANSFERASE"/>
    <property type="match status" value="1"/>
</dbReference>
<dbReference type="CDD" id="cd07989">
    <property type="entry name" value="LPLAT_AGPAT-like"/>
    <property type="match status" value="1"/>
</dbReference>
<feature type="domain" description="Phospholipid/glycerol acyltransferase" evidence="5">
    <location>
        <begin position="89"/>
        <end position="197"/>
    </location>
</feature>
<keyword evidence="2 6" id="KW-0808">Transferase</keyword>
<dbReference type="AlphaFoldDB" id="A0A2P8F4J8"/>
<keyword evidence="4" id="KW-0812">Transmembrane</keyword>
<organism evidence="6 7">
    <name type="scientific">Marinobacterium halophilum</name>
    <dbReference type="NCBI Taxonomy" id="267374"/>
    <lineage>
        <taxon>Bacteria</taxon>
        <taxon>Pseudomonadati</taxon>
        <taxon>Pseudomonadota</taxon>
        <taxon>Gammaproteobacteria</taxon>
        <taxon>Oceanospirillales</taxon>
        <taxon>Oceanospirillaceae</taxon>
        <taxon>Marinobacterium</taxon>
    </lineage>
</organism>
<keyword evidence="4" id="KW-1133">Transmembrane helix</keyword>
<accession>A0A2P8F4J8</accession>
<dbReference type="GO" id="GO:0006654">
    <property type="term" value="P:phosphatidic acid biosynthetic process"/>
    <property type="evidence" value="ECO:0007669"/>
    <property type="project" value="TreeGrafter"/>
</dbReference>
<evidence type="ECO:0000313" key="7">
    <source>
        <dbReference type="Proteomes" id="UP000242133"/>
    </source>
</evidence>
<feature type="transmembrane region" description="Helical" evidence="4">
    <location>
        <begin position="12"/>
        <end position="41"/>
    </location>
</feature>
<dbReference type="InterPro" id="IPR002123">
    <property type="entry name" value="Plipid/glycerol_acylTrfase"/>
</dbReference>
<evidence type="ECO:0000256" key="4">
    <source>
        <dbReference type="SAM" id="Phobius"/>
    </source>
</evidence>
<comment type="pathway">
    <text evidence="1">Lipid metabolism.</text>
</comment>
<dbReference type="PANTHER" id="PTHR10434:SF66">
    <property type="entry name" value="PHOSPHOLIPID_GLYCEROL ACYLTRANSFERASE DOMAIN-CONTAINING PROTEIN"/>
    <property type="match status" value="1"/>
</dbReference>
<evidence type="ECO:0000259" key="5">
    <source>
        <dbReference type="SMART" id="SM00563"/>
    </source>
</evidence>
<dbReference type="GO" id="GO:0003841">
    <property type="term" value="F:1-acylglycerol-3-phosphate O-acyltransferase activity"/>
    <property type="evidence" value="ECO:0007669"/>
    <property type="project" value="TreeGrafter"/>
</dbReference>
<evidence type="ECO:0000256" key="1">
    <source>
        <dbReference type="ARBA" id="ARBA00005189"/>
    </source>
</evidence>
<reference evidence="6 7" key="1">
    <citation type="submission" date="2018-03" db="EMBL/GenBank/DDBJ databases">
        <title>Genomic Encyclopedia of Archaeal and Bacterial Type Strains, Phase II (KMG-II): from individual species to whole genera.</title>
        <authorList>
            <person name="Goeker M."/>
        </authorList>
    </citation>
    <scope>NUCLEOTIDE SEQUENCE [LARGE SCALE GENOMIC DNA]</scope>
    <source>
        <strain evidence="6 7">DSM 17586</strain>
    </source>
</reference>
<evidence type="ECO:0000313" key="6">
    <source>
        <dbReference type="EMBL" id="PSL16634.1"/>
    </source>
</evidence>
<sequence>MKRKMLAHINHAWRWCGTVFSFLVFGVGGLLLPIIAMPILYVLPGSTELREQRGQRVIHHAFRFYIGLMKFLGVLSYEVEGIEKLSNARLILANHPSLIDVIFLISLMPNASCVVKGKLIRNPFTRGPVKTAGYILNEESDKVIAAAGEAFSKRRALIIFPEGTRTTPGKPLVLKRGAANIAIRTAADITPVLISCRPTTLTKENRWYQVPASKVHMRLRVDDLISVAPYLRDNTPSVAARQLTADLADYFDKELRLYEQSAPGNKADDYRCARS</sequence>
<dbReference type="EMBL" id="PYGI01000001">
    <property type="protein sequence ID" value="PSL16634.1"/>
    <property type="molecule type" value="Genomic_DNA"/>
</dbReference>